<proteinExistence type="inferred from homology"/>
<dbReference type="PANTHER" id="PTHR28524:SF3">
    <property type="entry name" value="SUCCINATE DEHYDROGENASE ASSEMBLY FACTOR 4, MITOCHONDRIAL"/>
    <property type="match status" value="1"/>
</dbReference>
<evidence type="ECO:0000313" key="4">
    <source>
        <dbReference type="EMBL" id="CAD9371486.1"/>
    </source>
</evidence>
<dbReference type="InterPro" id="IPR012875">
    <property type="entry name" value="SDHF4"/>
</dbReference>
<dbReference type="EMBL" id="HBGS01002373">
    <property type="protein sequence ID" value="CAD9371486.1"/>
    <property type="molecule type" value="Transcribed_RNA"/>
</dbReference>
<evidence type="ECO:0000256" key="2">
    <source>
        <dbReference type="ARBA" id="ARBA00022170"/>
    </source>
</evidence>
<evidence type="ECO:0000256" key="1">
    <source>
        <dbReference type="ARBA" id="ARBA00005701"/>
    </source>
</evidence>
<organism evidence="4">
    <name type="scientific">Octactis speculum</name>
    <dbReference type="NCBI Taxonomy" id="3111310"/>
    <lineage>
        <taxon>Eukaryota</taxon>
        <taxon>Sar</taxon>
        <taxon>Stramenopiles</taxon>
        <taxon>Ochrophyta</taxon>
        <taxon>Dictyochophyceae</taxon>
        <taxon>Dictyochales</taxon>
        <taxon>Dictyochaceae</taxon>
        <taxon>Octactis</taxon>
    </lineage>
</organism>
<evidence type="ECO:0000256" key="3">
    <source>
        <dbReference type="SAM" id="MobiDB-lite"/>
    </source>
</evidence>
<name>A0A7S2F3Q3_9STRA</name>
<gene>
    <name evidence="4" type="ORF">DSPE1174_LOCUS1227</name>
</gene>
<dbReference type="Pfam" id="PF07896">
    <property type="entry name" value="DUF1674"/>
    <property type="match status" value="1"/>
</dbReference>
<reference evidence="4" key="1">
    <citation type="submission" date="2021-01" db="EMBL/GenBank/DDBJ databases">
        <authorList>
            <person name="Corre E."/>
            <person name="Pelletier E."/>
            <person name="Niang G."/>
            <person name="Scheremetjew M."/>
            <person name="Finn R."/>
            <person name="Kale V."/>
            <person name="Holt S."/>
            <person name="Cochrane G."/>
            <person name="Meng A."/>
            <person name="Brown T."/>
            <person name="Cohen L."/>
        </authorList>
    </citation>
    <scope>NUCLEOTIDE SEQUENCE</scope>
    <source>
        <strain evidence="4">CCMP1381</strain>
    </source>
</reference>
<feature type="compositionally biased region" description="Basic and acidic residues" evidence="3">
    <location>
        <begin position="129"/>
        <end position="142"/>
    </location>
</feature>
<accession>A0A7S2F3Q3</accession>
<dbReference type="GO" id="GO:0005739">
    <property type="term" value="C:mitochondrion"/>
    <property type="evidence" value="ECO:0007669"/>
    <property type="project" value="TreeGrafter"/>
</dbReference>
<dbReference type="GO" id="GO:0034553">
    <property type="term" value="P:mitochondrial respiratory chain complex II assembly"/>
    <property type="evidence" value="ECO:0007669"/>
    <property type="project" value="TreeGrafter"/>
</dbReference>
<dbReference type="PANTHER" id="PTHR28524">
    <property type="entry name" value="SUCCINATE DEHYDROGENASE ASSEMBLY FACTOR 4, MITOCHONDRIAL"/>
    <property type="match status" value="1"/>
</dbReference>
<dbReference type="AlphaFoldDB" id="A0A7S2F3Q3"/>
<comment type="similarity">
    <text evidence="1">Belongs to the SDHAF4 family.</text>
</comment>
<protein>
    <recommendedName>
        <fullName evidence="2">Succinate dehydrogenase assembly factor 4, mitochondrial</fullName>
    </recommendedName>
</protein>
<sequence length="142" mass="15886">MFHLTRGLSRRLSLAVGACSSETRVFLVSNEKSYTEKPLILCFSSARGPTRSIFTFDNTASIEKARGLAKELSVPQGAAEKTDKFDKCGVDEDEDEDEDDDMEEMFVATAIGLEWGGPMRGGRMQEPTRFGDWERRGRCSDF</sequence>
<feature type="region of interest" description="Disordered" evidence="3">
    <location>
        <begin position="117"/>
        <end position="142"/>
    </location>
</feature>